<accession>A0A0J9VP74</accession>
<dbReference type="KEGG" id="fox:FOXG_20701"/>
<dbReference type="Proteomes" id="UP000009097">
    <property type="component" value="Unassembled WGS sequence"/>
</dbReference>
<protein>
    <submittedName>
        <fullName evidence="1">Uncharacterized protein</fullName>
    </submittedName>
</protein>
<dbReference type="AlphaFoldDB" id="A0A0J9VP74"/>
<evidence type="ECO:0000313" key="2">
    <source>
        <dbReference type="Proteomes" id="UP000009097"/>
    </source>
</evidence>
<reference evidence="1" key="2">
    <citation type="journal article" date="2010" name="Nature">
        <title>Comparative genomics reveals mobile pathogenicity chromosomes in Fusarium.</title>
        <authorList>
            <person name="Ma L.J."/>
            <person name="van der Does H.C."/>
            <person name="Borkovich K.A."/>
            <person name="Coleman J.J."/>
            <person name="Daboussi M.J."/>
            <person name="Di Pietro A."/>
            <person name="Dufresne M."/>
            <person name="Freitag M."/>
            <person name="Grabherr M."/>
            <person name="Henrissat B."/>
            <person name="Houterman P.M."/>
            <person name="Kang S."/>
            <person name="Shim W.B."/>
            <person name="Woloshuk C."/>
            <person name="Xie X."/>
            <person name="Xu J.R."/>
            <person name="Antoniw J."/>
            <person name="Baker S.E."/>
            <person name="Bluhm B.H."/>
            <person name="Breakspear A."/>
            <person name="Brown D.W."/>
            <person name="Butchko R.A."/>
            <person name="Chapman S."/>
            <person name="Coulson R."/>
            <person name="Coutinho P.M."/>
            <person name="Danchin E.G."/>
            <person name="Diener A."/>
            <person name="Gale L.R."/>
            <person name="Gardiner D.M."/>
            <person name="Goff S."/>
            <person name="Hammond-Kosack K.E."/>
            <person name="Hilburn K."/>
            <person name="Hua-Van A."/>
            <person name="Jonkers W."/>
            <person name="Kazan K."/>
            <person name="Kodira C.D."/>
            <person name="Koehrsen M."/>
            <person name="Kumar L."/>
            <person name="Lee Y.H."/>
            <person name="Li L."/>
            <person name="Manners J.M."/>
            <person name="Miranda-Saavedra D."/>
            <person name="Mukherjee M."/>
            <person name="Park G."/>
            <person name="Park J."/>
            <person name="Park S.Y."/>
            <person name="Proctor R.H."/>
            <person name="Regev A."/>
            <person name="Ruiz-Roldan M.C."/>
            <person name="Sain D."/>
            <person name="Sakthikumar S."/>
            <person name="Sykes S."/>
            <person name="Schwartz D.C."/>
            <person name="Turgeon B.G."/>
            <person name="Wapinski I."/>
            <person name="Yoder O."/>
            <person name="Young S."/>
            <person name="Zeng Q."/>
            <person name="Zhou S."/>
            <person name="Galagan J."/>
            <person name="Cuomo C.A."/>
            <person name="Kistler H.C."/>
            <person name="Rep M."/>
        </authorList>
    </citation>
    <scope>NUCLEOTIDE SEQUENCE [LARGE SCALE GENOMIC DNA]</scope>
    <source>
        <strain evidence="1">4287</strain>
    </source>
</reference>
<reference evidence="1" key="1">
    <citation type="submission" date="2007-04" db="EMBL/GenBank/DDBJ databases">
        <authorList>
            <consortium name="The Broad Institute Genome Sequencing Platform"/>
            <person name="Birren B."/>
            <person name="Lander E."/>
            <person name="Galagan J."/>
            <person name="Nusbaum C."/>
            <person name="Devon K."/>
            <person name="Ma L.-J."/>
            <person name="Jaffe D."/>
            <person name="Butler J."/>
            <person name="Alvarez P."/>
            <person name="Gnerre S."/>
            <person name="Grabherr M."/>
            <person name="Kleber M."/>
            <person name="Mauceli E."/>
            <person name="Brockman W."/>
            <person name="MacCallum I.A."/>
            <person name="Young S."/>
            <person name="LaButti K."/>
            <person name="DeCaprio D."/>
            <person name="Crawford M."/>
            <person name="Koehrsen M."/>
            <person name="Engels R."/>
            <person name="Montgomery P."/>
            <person name="Pearson M."/>
            <person name="Howarth C."/>
            <person name="Larson L."/>
            <person name="White J."/>
            <person name="O'Leary S."/>
            <person name="Kodira C."/>
            <person name="Zeng Q."/>
            <person name="Yandava C."/>
            <person name="Alvarado L."/>
            <person name="Kistler C."/>
            <person name="Shim W.-B."/>
            <person name="Kang S."/>
            <person name="Woloshuk C."/>
        </authorList>
    </citation>
    <scope>NUCLEOTIDE SEQUENCE</scope>
    <source>
        <strain evidence="1">4287</strain>
    </source>
</reference>
<organism evidence="1 2">
    <name type="scientific">Fusarium oxysporum f. sp. lycopersici (strain 4287 / CBS 123668 / FGSC 9935 / NRRL 34936)</name>
    <name type="common">Fusarium vascular wilt of tomato</name>
    <dbReference type="NCBI Taxonomy" id="426428"/>
    <lineage>
        <taxon>Eukaryota</taxon>
        <taxon>Fungi</taxon>
        <taxon>Dikarya</taxon>
        <taxon>Ascomycota</taxon>
        <taxon>Pezizomycotina</taxon>
        <taxon>Sordariomycetes</taxon>
        <taxon>Hypocreomycetidae</taxon>
        <taxon>Hypocreales</taxon>
        <taxon>Nectriaceae</taxon>
        <taxon>Fusarium</taxon>
        <taxon>Fusarium oxysporum species complex</taxon>
    </lineage>
</organism>
<evidence type="ECO:0000313" key="1">
    <source>
        <dbReference type="EMBL" id="KNB12733.1"/>
    </source>
</evidence>
<sequence length="46" mass="5037">MESIVFQVCGTCVVSGSCKPPVGLSRRIIQDIDAEAPMKSLRLMRN</sequence>
<dbReference type="RefSeq" id="XP_018250778.1">
    <property type="nucleotide sequence ID" value="XM_018401003.1"/>
</dbReference>
<proteinExistence type="predicted"/>
<dbReference type="VEuPathDB" id="FungiDB:FOXG_20701"/>
<dbReference type="GeneID" id="28961407"/>
<gene>
    <name evidence="1" type="ORF">FOXG_20701</name>
</gene>
<dbReference type="EMBL" id="DS231711">
    <property type="protein sequence ID" value="KNB12733.1"/>
    <property type="molecule type" value="Genomic_DNA"/>
</dbReference>
<name>A0A0J9VP74_FUSO4</name>